<reference evidence="2" key="2">
    <citation type="submission" date="2021-04" db="EMBL/GenBank/DDBJ databases">
        <authorList>
            <person name="Gilroy R."/>
        </authorList>
    </citation>
    <scope>NUCLEOTIDE SEQUENCE</scope>
    <source>
        <strain evidence="2">ChiHjej12B11-16260</strain>
    </source>
</reference>
<organism evidence="2 3">
    <name type="scientific">Candidatus Barnesiella excrementipullorum</name>
    <dbReference type="NCBI Taxonomy" id="2838479"/>
    <lineage>
        <taxon>Bacteria</taxon>
        <taxon>Pseudomonadati</taxon>
        <taxon>Bacteroidota</taxon>
        <taxon>Bacteroidia</taxon>
        <taxon>Bacteroidales</taxon>
        <taxon>Barnesiellaceae</taxon>
        <taxon>Barnesiella</taxon>
    </lineage>
</organism>
<keyword evidence="1" id="KW-0732">Signal</keyword>
<evidence type="ECO:0000256" key="1">
    <source>
        <dbReference type="SAM" id="SignalP"/>
    </source>
</evidence>
<dbReference type="Proteomes" id="UP000824246">
    <property type="component" value="Unassembled WGS sequence"/>
</dbReference>
<accession>A0A9D2AQX6</accession>
<reference evidence="2" key="1">
    <citation type="journal article" date="2021" name="PeerJ">
        <title>Extensive microbial diversity within the chicken gut microbiome revealed by metagenomics and culture.</title>
        <authorList>
            <person name="Gilroy R."/>
            <person name="Ravi A."/>
            <person name="Getino M."/>
            <person name="Pursley I."/>
            <person name="Horton D.L."/>
            <person name="Alikhan N.F."/>
            <person name="Baker D."/>
            <person name="Gharbi K."/>
            <person name="Hall N."/>
            <person name="Watson M."/>
            <person name="Adriaenssens E.M."/>
            <person name="Foster-Nyarko E."/>
            <person name="Jarju S."/>
            <person name="Secka A."/>
            <person name="Antonio M."/>
            <person name="Oren A."/>
            <person name="Chaudhuri R.R."/>
            <person name="La Ragione R."/>
            <person name="Hildebrand F."/>
            <person name="Pallen M.J."/>
        </authorList>
    </citation>
    <scope>NUCLEOTIDE SEQUENCE</scope>
    <source>
        <strain evidence="2">ChiHjej12B11-16260</strain>
    </source>
</reference>
<feature type="signal peptide" evidence="1">
    <location>
        <begin position="1"/>
        <end position="21"/>
    </location>
</feature>
<protein>
    <submittedName>
        <fullName evidence="2">DUF3316 domain-containing protein</fullName>
    </submittedName>
</protein>
<dbReference type="EMBL" id="DXFB01000167">
    <property type="protein sequence ID" value="HIX45864.1"/>
    <property type="molecule type" value="Genomic_DNA"/>
</dbReference>
<dbReference type="AlphaFoldDB" id="A0A9D2AQX6"/>
<proteinExistence type="predicted"/>
<feature type="chain" id="PRO_5039434088" evidence="1">
    <location>
        <begin position="22"/>
        <end position="286"/>
    </location>
</feature>
<gene>
    <name evidence="2" type="ORF">H9982_06545</name>
</gene>
<comment type="caution">
    <text evidence="2">The sequence shown here is derived from an EMBL/GenBank/DDBJ whole genome shotgun (WGS) entry which is preliminary data.</text>
</comment>
<sequence>MRRYVTTLLLLAALLPTAVRAGEPADVKPLCPLFTAVEFEVGGSELIDTYLAPWSYKGWSLAVGAEWMRAMPIEKYRWVWQQQLRVNFARTRLRISGSGLTDAGSLHYAFAMMRYSELSLKGLRLYYGTDMTLTAGALYNYHGGNNPVSVKADMSWGLTAMAVYDFKLGRLPVTARYQLSLPVVGVFAQPEYAESYYEVSLGNYENFLHAGTWATRFDMTNRLTIDFRFASWALRVGYGNTIYTTYTAGNRYQWVSHHFVVGFAGDLLRWSAGNKDRRVCRALYTL</sequence>
<name>A0A9D2AQX6_9BACT</name>
<evidence type="ECO:0000313" key="2">
    <source>
        <dbReference type="EMBL" id="HIX45864.1"/>
    </source>
</evidence>
<evidence type="ECO:0000313" key="3">
    <source>
        <dbReference type="Proteomes" id="UP000824246"/>
    </source>
</evidence>